<organism evidence="1 2">
    <name type="scientific">Pelomonas baiyunensis</name>
    <dbReference type="NCBI Taxonomy" id="3299026"/>
    <lineage>
        <taxon>Bacteria</taxon>
        <taxon>Pseudomonadati</taxon>
        <taxon>Pseudomonadota</taxon>
        <taxon>Betaproteobacteria</taxon>
        <taxon>Burkholderiales</taxon>
        <taxon>Sphaerotilaceae</taxon>
        <taxon>Roseateles</taxon>
    </lineage>
</organism>
<evidence type="ECO:0000313" key="2">
    <source>
        <dbReference type="Proteomes" id="UP001606303"/>
    </source>
</evidence>
<dbReference type="Proteomes" id="UP001606303">
    <property type="component" value="Unassembled WGS sequence"/>
</dbReference>
<name>A0ABW7H472_9BURK</name>
<reference evidence="1 2" key="1">
    <citation type="submission" date="2024-08" db="EMBL/GenBank/DDBJ databases">
        <authorList>
            <person name="Lu H."/>
        </authorList>
    </citation>
    <scope>NUCLEOTIDE SEQUENCE [LARGE SCALE GENOMIC DNA]</scope>
    <source>
        <strain evidence="1 2">BYS87W</strain>
    </source>
</reference>
<protein>
    <recommendedName>
        <fullName evidence="3">Transcriptional regulator</fullName>
    </recommendedName>
</protein>
<accession>A0ABW7H472</accession>
<sequence>MTSKTVSISAETYARLLSLADHAPVDCLTLAPRTLAHAKTLGYNLIGQIRGAPSHRLTADMGADRAAELMRALVAFGMRQPEPV</sequence>
<dbReference type="RefSeq" id="WP_394387296.1">
    <property type="nucleotide sequence ID" value="NZ_JBIGIB010000007.1"/>
</dbReference>
<comment type="caution">
    <text evidence="1">The sequence shown here is derived from an EMBL/GenBank/DDBJ whole genome shotgun (WGS) entry which is preliminary data.</text>
</comment>
<gene>
    <name evidence="1" type="ORF">ACG01O_20570</name>
</gene>
<evidence type="ECO:0008006" key="3">
    <source>
        <dbReference type="Google" id="ProtNLM"/>
    </source>
</evidence>
<evidence type="ECO:0000313" key="1">
    <source>
        <dbReference type="EMBL" id="MFG6469030.1"/>
    </source>
</evidence>
<keyword evidence="2" id="KW-1185">Reference proteome</keyword>
<proteinExistence type="predicted"/>
<dbReference type="EMBL" id="JBIGIB010000007">
    <property type="protein sequence ID" value="MFG6469030.1"/>
    <property type="molecule type" value="Genomic_DNA"/>
</dbReference>